<dbReference type="PIRSF" id="PIRSF000887">
    <property type="entry name" value="Pesterase_MJ0037"/>
    <property type="match status" value="1"/>
</dbReference>
<dbReference type="EC" id="3.1.-.-" evidence="2"/>
<dbReference type="GO" id="GO:0004519">
    <property type="term" value="F:endonuclease activity"/>
    <property type="evidence" value="ECO:0007669"/>
    <property type="project" value="UniProtKB-KW"/>
</dbReference>
<dbReference type="PANTHER" id="PTHR39323:SF1">
    <property type="entry name" value="BLR1149 PROTEIN"/>
    <property type="match status" value="1"/>
</dbReference>
<dbReference type="Gene3D" id="3.60.21.10">
    <property type="match status" value="1"/>
</dbReference>
<feature type="domain" description="Calcineurin-like phosphoesterase" evidence="1">
    <location>
        <begin position="26"/>
        <end position="117"/>
    </location>
</feature>
<keyword evidence="2" id="KW-0378">Hydrolase</keyword>
<accession>A0ABX8WST3</accession>
<gene>
    <name evidence="2" type="primary">pdeM</name>
    <name evidence="2" type="ORF">H8L67_01965</name>
</gene>
<keyword evidence="3" id="KW-1185">Reference proteome</keyword>
<dbReference type="InterPro" id="IPR029052">
    <property type="entry name" value="Metallo-depent_PP-like"/>
</dbReference>
<evidence type="ECO:0000313" key="2">
    <source>
        <dbReference type="EMBL" id="QYR53887.1"/>
    </source>
</evidence>
<dbReference type="Pfam" id="PF00149">
    <property type="entry name" value="Metallophos"/>
    <property type="match status" value="1"/>
</dbReference>
<dbReference type="Proteomes" id="UP000824755">
    <property type="component" value="Chromosome"/>
</dbReference>
<proteinExistence type="predicted"/>
<dbReference type="SUPFAM" id="SSF56300">
    <property type="entry name" value="Metallo-dependent phosphatases"/>
    <property type="match status" value="1"/>
</dbReference>
<dbReference type="EMBL" id="CP080544">
    <property type="protein sequence ID" value="QYR53887.1"/>
    <property type="molecule type" value="Genomic_DNA"/>
</dbReference>
<dbReference type="InterPro" id="IPR004843">
    <property type="entry name" value="Calcineurin-like_PHP"/>
</dbReference>
<keyword evidence="2" id="KW-0436">Ligase</keyword>
<evidence type="ECO:0000313" key="3">
    <source>
        <dbReference type="Proteomes" id="UP000824755"/>
    </source>
</evidence>
<dbReference type="InterPro" id="IPR026336">
    <property type="entry name" value="PdeM-like"/>
</dbReference>
<dbReference type="NCBIfam" id="TIGR04123">
    <property type="entry name" value="P_estr_lig_assc"/>
    <property type="match status" value="1"/>
</dbReference>
<dbReference type="GO" id="GO:0016874">
    <property type="term" value="F:ligase activity"/>
    <property type="evidence" value="ECO:0007669"/>
    <property type="project" value="UniProtKB-KW"/>
</dbReference>
<evidence type="ECO:0000259" key="1">
    <source>
        <dbReference type="Pfam" id="PF00149"/>
    </source>
</evidence>
<protein>
    <submittedName>
        <fullName evidence="2">Ligase-associated DNA damage response endonuclease PdeM</fullName>
        <ecNumber evidence="2">3.1.-.-</ecNumber>
    </submittedName>
</protein>
<sequence length="211" mass="23179">MAVDIAGESMQLLSDRALFWPAQNRLLIADLHLGKGNTFREWGIGIPTGGTAHDLNRLTALLAHTQAKSLWILGDMLHANHHDAVDAQWARFRSQHASVDFAVLPGNHDRHLDAGKLGIKQLHDGTRDGPFIFRHAPQPAQTDNAHELAGHIHPVVRLPGVGLTPVFWLRAQRTVLPAFSAFTGGYVMPLRETGFCVACNGSSLVSLKRRF</sequence>
<organism evidence="2 3">
    <name type="scientific">Lysobacter soyae</name>
    <dbReference type="NCBI Taxonomy" id="2764185"/>
    <lineage>
        <taxon>Bacteria</taxon>
        <taxon>Pseudomonadati</taxon>
        <taxon>Pseudomonadota</taxon>
        <taxon>Gammaproteobacteria</taxon>
        <taxon>Lysobacterales</taxon>
        <taxon>Lysobacteraceae</taxon>
        <taxon>Lysobacter</taxon>
    </lineage>
</organism>
<name>A0ABX8WST3_9GAMM</name>
<keyword evidence="2" id="KW-0540">Nuclease</keyword>
<dbReference type="PANTHER" id="PTHR39323">
    <property type="entry name" value="BLR1149 PROTEIN"/>
    <property type="match status" value="1"/>
</dbReference>
<dbReference type="GO" id="GO:0016787">
    <property type="term" value="F:hydrolase activity"/>
    <property type="evidence" value="ECO:0007669"/>
    <property type="project" value="UniProtKB-KW"/>
</dbReference>
<keyword evidence="2" id="KW-0255">Endonuclease</keyword>
<dbReference type="InterPro" id="IPR024173">
    <property type="entry name" value="Pesterase_MJ0037-like"/>
</dbReference>
<reference evidence="2 3" key="1">
    <citation type="submission" date="2021-08" db="EMBL/GenBank/DDBJ databases">
        <title>Lysobacter sp. strain CJ11 Genome sequencing and assembly.</title>
        <authorList>
            <person name="Kim I."/>
        </authorList>
    </citation>
    <scope>NUCLEOTIDE SEQUENCE [LARGE SCALE GENOMIC DNA]</scope>
    <source>
        <strain evidence="2 3">CJ11</strain>
    </source>
</reference>